<organism evidence="1">
    <name type="scientific">Candidatus Kentrum sp. LPFa</name>
    <dbReference type="NCBI Taxonomy" id="2126335"/>
    <lineage>
        <taxon>Bacteria</taxon>
        <taxon>Pseudomonadati</taxon>
        <taxon>Pseudomonadota</taxon>
        <taxon>Gammaproteobacteria</taxon>
        <taxon>Candidatus Kentrum</taxon>
    </lineage>
</organism>
<gene>
    <name evidence="1" type="ORF">BECKLPF1236A_GA0070988_101635</name>
    <name evidence="2" type="ORF">BECKLPF1236C_GA0070990_101635</name>
</gene>
<reference evidence="1" key="1">
    <citation type="submission" date="2019-02" db="EMBL/GenBank/DDBJ databases">
        <authorList>
            <person name="Gruber-Vodicka R. H."/>
            <person name="Seah K. B. B."/>
        </authorList>
    </citation>
    <scope>NUCLEOTIDE SEQUENCE</scope>
    <source>
        <strain evidence="1">BECK_S312</strain>
        <strain evidence="2">BECK_S426</strain>
    </source>
</reference>
<dbReference type="EMBL" id="CAADFP010000163">
    <property type="protein sequence ID" value="VFK32314.1"/>
    <property type="molecule type" value="Genomic_DNA"/>
</dbReference>
<name>A0A450WJE2_9GAMM</name>
<dbReference type="AlphaFoldDB" id="A0A450WJE2"/>
<evidence type="ECO:0000313" key="2">
    <source>
        <dbReference type="EMBL" id="VFK32314.1"/>
    </source>
</evidence>
<dbReference type="EMBL" id="CAADFM010000163">
    <property type="protein sequence ID" value="VFK17153.1"/>
    <property type="molecule type" value="Genomic_DNA"/>
</dbReference>
<sequence length="55" mass="6181">MRVAIHPTALIGILAGVDWARGVADKAREEGFLTASIRDEVFQLTVPEDFQARRW</sequence>
<accession>A0A450WJE2</accession>
<proteinExistence type="predicted"/>
<evidence type="ECO:0000313" key="1">
    <source>
        <dbReference type="EMBL" id="VFK17153.1"/>
    </source>
</evidence>
<protein>
    <submittedName>
        <fullName evidence="1">Uncharacterized protein</fullName>
    </submittedName>
</protein>